<dbReference type="EMBL" id="JABSTV010001245">
    <property type="protein sequence ID" value="KAH7984203.1"/>
    <property type="molecule type" value="Genomic_DNA"/>
</dbReference>
<reference evidence="4" key="1">
    <citation type="journal article" date="2020" name="Cell">
        <title>Large-Scale Comparative Analyses of Tick Genomes Elucidate Their Genetic Diversity and Vector Capacities.</title>
        <authorList>
            <consortium name="Tick Genome and Microbiome Consortium (TIGMIC)"/>
            <person name="Jia N."/>
            <person name="Wang J."/>
            <person name="Shi W."/>
            <person name="Du L."/>
            <person name="Sun Y."/>
            <person name="Zhan W."/>
            <person name="Jiang J.F."/>
            <person name="Wang Q."/>
            <person name="Zhang B."/>
            <person name="Ji P."/>
            <person name="Bell-Sakyi L."/>
            <person name="Cui X.M."/>
            <person name="Yuan T.T."/>
            <person name="Jiang B.G."/>
            <person name="Yang W.F."/>
            <person name="Lam T.T."/>
            <person name="Chang Q.C."/>
            <person name="Ding S.J."/>
            <person name="Wang X.J."/>
            <person name="Zhu J.G."/>
            <person name="Ruan X.D."/>
            <person name="Zhao L."/>
            <person name="Wei J.T."/>
            <person name="Ye R.Z."/>
            <person name="Que T.C."/>
            <person name="Du C.H."/>
            <person name="Zhou Y.H."/>
            <person name="Cheng J.X."/>
            <person name="Dai P.F."/>
            <person name="Guo W.B."/>
            <person name="Han X.H."/>
            <person name="Huang E.J."/>
            <person name="Li L.F."/>
            <person name="Wei W."/>
            <person name="Gao Y.C."/>
            <person name="Liu J.Z."/>
            <person name="Shao H.Z."/>
            <person name="Wang X."/>
            <person name="Wang C.C."/>
            <person name="Yang T.C."/>
            <person name="Huo Q.B."/>
            <person name="Li W."/>
            <person name="Chen H.Y."/>
            <person name="Chen S.E."/>
            <person name="Zhou L.G."/>
            <person name="Ni X.B."/>
            <person name="Tian J.H."/>
            <person name="Sheng Y."/>
            <person name="Liu T."/>
            <person name="Pan Y.S."/>
            <person name="Xia L.Y."/>
            <person name="Li J."/>
            <person name="Zhao F."/>
            <person name="Cao W.C."/>
        </authorList>
    </citation>
    <scope>NUCLEOTIDE SEQUENCE</scope>
    <source>
        <strain evidence="4">Rsan-2018</strain>
    </source>
</reference>
<proteinExistence type="predicted"/>
<dbReference type="Pfam" id="PF01462">
    <property type="entry name" value="LRRNT"/>
    <property type="match status" value="1"/>
</dbReference>
<organism evidence="4 5">
    <name type="scientific">Rhipicephalus sanguineus</name>
    <name type="common">Brown dog tick</name>
    <name type="synonym">Ixodes sanguineus</name>
    <dbReference type="NCBI Taxonomy" id="34632"/>
    <lineage>
        <taxon>Eukaryota</taxon>
        <taxon>Metazoa</taxon>
        <taxon>Ecdysozoa</taxon>
        <taxon>Arthropoda</taxon>
        <taxon>Chelicerata</taxon>
        <taxon>Arachnida</taxon>
        <taxon>Acari</taxon>
        <taxon>Parasitiformes</taxon>
        <taxon>Ixodida</taxon>
        <taxon>Ixodoidea</taxon>
        <taxon>Ixodidae</taxon>
        <taxon>Rhipicephalinae</taxon>
        <taxon>Rhipicephalus</taxon>
        <taxon>Rhipicephalus</taxon>
    </lineage>
</organism>
<dbReference type="SMART" id="SM00013">
    <property type="entry name" value="LRRNT"/>
    <property type="match status" value="1"/>
</dbReference>
<dbReference type="InterPro" id="IPR032675">
    <property type="entry name" value="LRR_dom_sf"/>
</dbReference>
<evidence type="ECO:0000256" key="2">
    <source>
        <dbReference type="ARBA" id="ARBA00022729"/>
    </source>
</evidence>
<evidence type="ECO:0000256" key="1">
    <source>
        <dbReference type="ARBA" id="ARBA00022614"/>
    </source>
</evidence>
<dbReference type="Gene3D" id="3.80.10.10">
    <property type="entry name" value="Ribonuclease Inhibitor"/>
    <property type="match status" value="1"/>
</dbReference>
<evidence type="ECO:0000313" key="5">
    <source>
        <dbReference type="Proteomes" id="UP000821837"/>
    </source>
</evidence>
<sequence>MPAALKGKAVAELHEDDMICDHGATGGCQRASPCPFPCTCMDGVVDCRDKGLTALPQHIPETTTEL</sequence>
<reference evidence="4" key="2">
    <citation type="submission" date="2021-09" db="EMBL/GenBank/DDBJ databases">
        <authorList>
            <person name="Jia N."/>
            <person name="Wang J."/>
            <person name="Shi W."/>
            <person name="Du L."/>
            <person name="Sun Y."/>
            <person name="Zhan W."/>
            <person name="Jiang J."/>
            <person name="Wang Q."/>
            <person name="Zhang B."/>
            <person name="Ji P."/>
            <person name="Sakyi L.B."/>
            <person name="Cui X."/>
            <person name="Yuan T."/>
            <person name="Jiang B."/>
            <person name="Yang W."/>
            <person name="Lam T.T.-Y."/>
            <person name="Chang Q."/>
            <person name="Ding S."/>
            <person name="Wang X."/>
            <person name="Zhu J."/>
            <person name="Ruan X."/>
            <person name="Zhao L."/>
            <person name="Wei J."/>
            <person name="Que T."/>
            <person name="Du C."/>
            <person name="Cheng J."/>
            <person name="Dai P."/>
            <person name="Han X."/>
            <person name="Huang E."/>
            <person name="Gao Y."/>
            <person name="Liu J."/>
            <person name="Shao H."/>
            <person name="Ye R."/>
            <person name="Li L."/>
            <person name="Wei W."/>
            <person name="Wang X."/>
            <person name="Wang C."/>
            <person name="Huo Q."/>
            <person name="Li W."/>
            <person name="Guo W."/>
            <person name="Chen H."/>
            <person name="Chen S."/>
            <person name="Zhou L."/>
            <person name="Zhou L."/>
            <person name="Ni X."/>
            <person name="Tian J."/>
            <person name="Zhou Y."/>
            <person name="Sheng Y."/>
            <person name="Liu T."/>
            <person name="Pan Y."/>
            <person name="Xia L."/>
            <person name="Li J."/>
            <person name="Zhao F."/>
            <person name="Cao W."/>
        </authorList>
    </citation>
    <scope>NUCLEOTIDE SEQUENCE</scope>
    <source>
        <strain evidence="4">Rsan-2018</strain>
        <tissue evidence="4">Larvae</tissue>
    </source>
</reference>
<dbReference type="VEuPathDB" id="VectorBase:RSAN_040206"/>
<keyword evidence="2" id="KW-0732">Signal</keyword>
<dbReference type="Proteomes" id="UP000821837">
    <property type="component" value="Chromosome 1"/>
</dbReference>
<feature type="domain" description="LRRNT" evidence="3">
    <location>
        <begin position="33"/>
        <end position="65"/>
    </location>
</feature>
<keyword evidence="1" id="KW-0433">Leucine-rich repeat</keyword>
<protein>
    <recommendedName>
        <fullName evidence="3">LRRNT domain-containing protein</fullName>
    </recommendedName>
</protein>
<dbReference type="InterPro" id="IPR000372">
    <property type="entry name" value="LRRNT"/>
</dbReference>
<comment type="caution">
    <text evidence="4">The sequence shown here is derived from an EMBL/GenBank/DDBJ whole genome shotgun (WGS) entry which is preliminary data.</text>
</comment>
<gene>
    <name evidence="4" type="ORF">HPB52_017970</name>
</gene>
<evidence type="ECO:0000313" key="4">
    <source>
        <dbReference type="EMBL" id="KAH7984203.1"/>
    </source>
</evidence>
<name>A0A9D4TB34_RHISA</name>
<dbReference type="AlphaFoldDB" id="A0A9D4TB34"/>
<accession>A0A9D4TB34</accession>
<evidence type="ECO:0000259" key="3">
    <source>
        <dbReference type="SMART" id="SM00013"/>
    </source>
</evidence>
<keyword evidence="5" id="KW-1185">Reference proteome</keyword>